<gene>
    <name evidence="1" type="ORF">SKAU_G00156520</name>
</gene>
<evidence type="ECO:0000313" key="1">
    <source>
        <dbReference type="EMBL" id="KAJ8359127.1"/>
    </source>
</evidence>
<dbReference type="AlphaFoldDB" id="A0A9Q1FI41"/>
<dbReference type="EMBL" id="JAINUF010000005">
    <property type="protein sequence ID" value="KAJ8359127.1"/>
    <property type="molecule type" value="Genomic_DNA"/>
</dbReference>
<dbReference type="OrthoDB" id="10031141at2759"/>
<reference evidence="1" key="1">
    <citation type="journal article" date="2023" name="Science">
        <title>Genome structures resolve the early diversification of teleost fishes.</title>
        <authorList>
            <person name="Parey E."/>
            <person name="Louis A."/>
            <person name="Montfort J."/>
            <person name="Bouchez O."/>
            <person name="Roques C."/>
            <person name="Iampietro C."/>
            <person name="Lluch J."/>
            <person name="Castinel A."/>
            <person name="Donnadieu C."/>
            <person name="Desvignes T."/>
            <person name="Floi Bucao C."/>
            <person name="Jouanno E."/>
            <person name="Wen M."/>
            <person name="Mejri S."/>
            <person name="Dirks R."/>
            <person name="Jansen H."/>
            <person name="Henkel C."/>
            <person name="Chen W.J."/>
            <person name="Zahm M."/>
            <person name="Cabau C."/>
            <person name="Klopp C."/>
            <person name="Thompson A.W."/>
            <person name="Robinson-Rechavi M."/>
            <person name="Braasch I."/>
            <person name="Lecointre G."/>
            <person name="Bobe J."/>
            <person name="Postlethwait J.H."/>
            <person name="Berthelot C."/>
            <person name="Roest Crollius H."/>
            <person name="Guiguen Y."/>
        </authorList>
    </citation>
    <scope>NUCLEOTIDE SEQUENCE</scope>
    <source>
        <strain evidence="1">WJC10195</strain>
    </source>
</reference>
<name>A0A9Q1FI41_SYNKA</name>
<protein>
    <submittedName>
        <fullName evidence="1">Uncharacterized protein</fullName>
    </submittedName>
</protein>
<comment type="caution">
    <text evidence="1">The sequence shown here is derived from an EMBL/GenBank/DDBJ whole genome shotgun (WGS) entry which is preliminary data.</text>
</comment>
<dbReference type="Proteomes" id="UP001152622">
    <property type="component" value="Chromosome 5"/>
</dbReference>
<evidence type="ECO:0000313" key="2">
    <source>
        <dbReference type="Proteomes" id="UP001152622"/>
    </source>
</evidence>
<organism evidence="1 2">
    <name type="scientific">Synaphobranchus kaupii</name>
    <name type="common">Kaup's arrowtooth eel</name>
    <dbReference type="NCBI Taxonomy" id="118154"/>
    <lineage>
        <taxon>Eukaryota</taxon>
        <taxon>Metazoa</taxon>
        <taxon>Chordata</taxon>
        <taxon>Craniata</taxon>
        <taxon>Vertebrata</taxon>
        <taxon>Euteleostomi</taxon>
        <taxon>Actinopterygii</taxon>
        <taxon>Neopterygii</taxon>
        <taxon>Teleostei</taxon>
        <taxon>Anguilliformes</taxon>
        <taxon>Synaphobranchidae</taxon>
        <taxon>Synaphobranchus</taxon>
    </lineage>
</organism>
<proteinExistence type="predicted"/>
<accession>A0A9Q1FI41</accession>
<keyword evidence="2" id="KW-1185">Reference proteome</keyword>
<sequence>MHRLPVILEDALIYKMKLIAIIAMSLTLDRVWSNCSSKCSSTEFLTPEGCCCRNPQLGKCMKILANCTRFTDTKCDPVEGCTKDAGEARCTVSSSAGGGHLDTITIGTLPCKCSPKVNG</sequence>